<dbReference type="Gene3D" id="3.40.80.10">
    <property type="entry name" value="Peptidoglycan recognition protein-like"/>
    <property type="match status" value="1"/>
</dbReference>
<dbReference type="GO" id="GO:0009253">
    <property type="term" value="P:peptidoglycan catabolic process"/>
    <property type="evidence" value="ECO:0007669"/>
    <property type="project" value="InterPro"/>
</dbReference>
<reference evidence="6 7" key="1">
    <citation type="submission" date="2015-09" db="EMBL/GenBank/DDBJ databases">
        <title>Draft genome of the scarab beetle Oryctes borbonicus.</title>
        <authorList>
            <person name="Meyer J.M."/>
            <person name="Markov G.V."/>
            <person name="Baskaran P."/>
            <person name="Herrmann M."/>
            <person name="Sommer R.J."/>
            <person name="Roedelsperger C."/>
        </authorList>
    </citation>
    <scope>NUCLEOTIDE SEQUENCE [LARGE SCALE GENOMIC DNA]</scope>
    <source>
        <strain evidence="6">OB123</strain>
        <tissue evidence="6">Whole animal</tissue>
    </source>
</reference>
<protein>
    <recommendedName>
        <fullName evidence="5">Peptidoglycan recognition protein family domain-containing protein</fullName>
    </recommendedName>
</protein>
<dbReference type="GO" id="GO:0045087">
    <property type="term" value="P:innate immune response"/>
    <property type="evidence" value="ECO:0007669"/>
    <property type="project" value="UniProtKB-KW"/>
</dbReference>
<evidence type="ECO:0000256" key="1">
    <source>
        <dbReference type="ARBA" id="ARBA00007553"/>
    </source>
</evidence>
<feature type="chain" id="PRO_5006668306" description="Peptidoglycan recognition protein family domain-containing protein" evidence="4">
    <location>
        <begin position="18"/>
        <end position="137"/>
    </location>
</feature>
<dbReference type="InterPro" id="IPR036505">
    <property type="entry name" value="Amidase/PGRP_sf"/>
</dbReference>
<evidence type="ECO:0000256" key="2">
    <source>
        <dbReference type="ARBA" id="ARBA00022588"/>
    </source>
</evidence>
<dbReference type="EMBL" id="LJIG01016062">
    <property type="protein sequence ID" value="KRT81728.1"/>
    <property type="molecule type" value="Genomic_DNA"/>
</dbReference>
<keyword evidence="2" id="KW-0399">Innate immunity</keyword>
<dbReference type="PANTHER" id="PTHR11022:SF74">
    <property type="entry name" value="PEPTIDOGLYCAN-RECOGNITION PROTEIN SA"/>
    <property type="match status" value="1"/>
</dbReference>
<dbReference type="CDD" id="cd06583">
    <property type="entry name" value="PGRP"/>
    <property type="match status" value="1"/>
</dbReference>
<dbReference type="OrthoDB" id="10001926at2759"/>
<evidence type="ECO:0000313" key="7">
    <source>
        <dbReference type="Proteomes" id="UP000051574"/>
    </source>
</evidence>
<proteinExistence type="inferred from homology"/>
<dbReference type="InterPro" id="IPR002502">
    <property type="entry name" value="Amidase_domain"/>
</dbReference>
<sequence>MRTFFAVLCFCVGVIYADPVDSPVSDCPKILSRNRWGAKAAKQSEAIVIPVEYVIIHHTVTPTCTDEDECSQRLVSIQNYQQNQKNFPDIGYNFLIGGDGKIYEGVGWHTLGHHTLEWNKKSVGIGYIGNFTTEAPS</sequence>
<keyword evidence="7" id="KW-1185">Reference proteome</keyword>
<evidence type="ECO:0000256" key="3">
    <source>
        <dbReference type="ARBA" id="ARBA00022859"/>
    </source>
</evidence>
<keyword evidence="4" id="KW-0732">Signal</keyword>
<evidence type="ECO:0000313" key="6">
    <source>
        <dbReference type="EMBL" id="KRT81728.1"/>
    </source>
</evidence>
<accession>A0A0T6B2U8</accession>
<dbReference type="SUPFAM" id="SSF55846">
    <property type="entry name" value="N-acetylmuramoyl-L-alanine amidase-like"/>
    <property type="match status" value="1"/>
</dbReference>
<organism evidence="6 7">
    <name type="scientific">Oryctes borbonicus</name>
    <dbReference type="NCBI Taxonomy" id="1629725"/>
    <lineage>
        <taxon>Eukaryota</taxon>
        <taxon>Metazoa</taxon>
        <taxon>Ecdysozoa</taxon>
        <taxon>Arthropoda</taxon>
        <taxon>Hexapoda</taxon>
        <taxon>Insecta</taxon>
        <taxon>Pterygota</taxon>
        <taxon>Neoptera</taxon>
        <taxon>Endopterygota</taxon>
        <taxon>Coleoptera</taxon>
        <taxon>Polyphaga</taxon>
        <taxon>Scarabaeiformia</taxon>
        <taxon>Scarabaeidae</taxon>
        <taxon>Dynastinae</taxon>
        <taxon>Oryctes</taxon>
    </lineage>
</organism>
<feature type="signal peptide" evidence="4">
    <location>
        <begin position="1"/>
        <end position="17"/>
    </location>
</feature>
<gene>
    <name evidence="6" type="ORF">AMK59_5294</name>
</gene>
<dbReference type="PANTHER" id="PTHR11022">
    <property type="entry name" value="PEPTIDOGLYCAN RECOGNITION PROTEIN"/>
    <property type="match status" value="1"/>
</dbReference>
<feature type="domain" description="Peptidoglycan recognition protein family" evidence="5">
    <location>
        <begin position="28"/>
        <end position="137"/>
    </location>
</feature>
<evidence type="ECO:0000256" key="4">
    <source>
        <dbReference type="SAM" id="SignalP"/>
    </source>
</evidence>
<comment type="similarity">
    <text evidence="1">Belongs to the N-acetylmuramoyl-L-alanine amidase 2 family.</text>
</comment>
<dbReference type="Pfam" id="PF01510">
    <property type="entry name" value="Amidase_2"/>
    <property type="match status" value="1"/>
</dbReference>
<dbReference type="GO" id="GO:0008745">
    <property type="term" value="F:N-acetylmuramoyl-L-alanine amidase activity"/>
    <property type="evidence" value="ECO:0007669"/>
    <property type="project" value="InterPro"/>
</dbReference>
<name>A0A0T6B2U8_9SCAR</name>
<evidence type="ECO:0000259" key="5">
    <source>
        <dbReference type="SMART" id="SM00701"/>
    </source>
</evidence>
<dbReference type="AlphaFoldDB" id="A0A0T6B2U8"/>
<feature type="non-terminal residue" evidence="6">
    <location>
        <position position="137"/>
    </location>
</feature>
<dbReference type="SMART" id="SM00701">
    <property type="entry name" value="PGRP"/>
    <property type="match status" value="1"/>
</dbReference>
<dbReference type="Proteomes" id="UP000051574">
    <property type="component" value="Unassembled WGS sequence"/>
</dbReference>
<dbReference type="InterPro" id="IPR015510">
    <property type="entry name" value="PGRP"/>
</dbReference>
<comment type="caution">
    <text evidence="6">The sequence shown here is derived from an EMBL/GenBank/DDBJ whole genome shotgun (WGS) entry which is preliminary data.</text>
</comment>
<dbReference type="GO" id="GO:0008270">
    <property type="term" value="F:zinc ion binding"/>
    <property type="evidence" value="ECO:0007669"/>
    <property type="project" value="InterPro"/>
</dbReference>
<keyword evidence="3" id="KW-0391">Immunity</keyword>
<dbReference type="InterPro" id="IPR006619">
    <property type="entry name" value="PGRP_domain_met/bac"/>
</dbReference>